<dbReference type="EMBL" id="KV454001">
    <property type="protein sequence ID" value="ODQ48574.1"/>
    <property type="molecule type" value="Genomic_DNA"/>
</dbReference>
<dbReference type="PANTHER" id="PTHR46118:SF4">
    <property type="entry name" value="PROTEIN ABHD11"/>
    <property type="match status" value="1"/>
</dbReference>
<evidence type="ECO:0000313" key="4">
    <source>
        <dbReference type="EMBL" id="ODQ48574.1"/>
    </source>
</evidence>
<dbReference type="GO" id="GO:0052689">
    <property type="term" value="F:carboxylic ester hydrolase activity"/>
    <property type="evidence" value="ECO:0007669"/>
    <property type="project" value="TreeGrafter"/>
</dbReference>
<evidence type="ECO:0000256" key="1">
    <source>
        <dbReference type="ARBA" id="ARBA00008645"/>
    </source>
</evidence>
<dbReference type="Proteomes" id="UP000094455">
    <property type="component" value="Unassembled WGS sequence"/>
</dbReference>
<dbReference type="SUPFAM" id="SSF53474">
    <property type="entry name" value="alpha/beta-Hydrolases"/>
    <property type="match status" value="1"/>
</dbReference>
<organism evidence="4 5">
    <name type="scientific">Pichia membranifaciens NRRL Y-2026</name>
    <dbReference type="NCBI Taxonomy" id="763406"/>
    <lineage>
        <taxon>Eukaryota</taxon>
        <taxon>Fungi</taxon>
        <taxon>Dikarya</taxon>
        <taxon>Ascomycota</taxon>
        <taxon>Saccharomycotina</taxon>
        <taxon>Pichiomycetes</taxon>
        <taxon>Pichiales</taxon>
        <taxon>Pichiaceae</taxon>
        <taxon>Pichia</taxon>
    </lineage>
</organism>
<accession>A0A1E3NR73</accession>
<dbReference type="PANTHER" id="PTHR46118">
    <property type="entry name" value="PROTEIN ABHD11"/>
    <property type="match status" value="1"/>
</dbReference>
<evidence type="ECO:0000259" key="3">
    <source>
        <dbReference type="Pfam" id="PF00561"/>
    </source>
</evidence>
<dbReference type="InterPro" id="IPR000073">
    <property type="entry name" value="AB_hydrolase_1"/>
</dbReference>
<dbReference type="Gene3D" id="3.40.50.1820">
    <property type="entry name" value="alpha/beta hydrolase"/>
    <property type="match status" value="1"/>
</dbReference>
<protein>
    <recommendedName>
        <fullName evidence="3">AB hydrolase-1 domain-containing protein</fullName>
    </recommendedName>
</protein>
<dbReference type="GeneID" id="30180276"/>
<keyword evidence="5" id="KW-1185">Reference proteome</keyword>
<proteinExistence type="inferred from homology"/>
<reference evidence="4 5" key="1">
    <citation type="journal article" date="2016" name="Proc. Natl. Acad. Sci. U.S.A.">
        <title>Comparative genomics of biotechnologically important yeasts.</title>
        <authorList>
            <person name="Riley R."/>
            <person name="Haridas S."/>
            <person name="Wolfe K.H."/>
            <person name="Lopes M.R."/>
            <person name="Hittinger C.T."/>
            <person name="Goeker M."/>
            <person name="Salamov A.A."/>
            <person name="Wisecaver J.H."/>
            <person name="Long T.M."/>
            <person name="Calvey C.H."/>
            <person name="Aerts A.L."/>
            <person name="Barry K.W."/>
            <person name="Choi C."/>
            <person name="Clum A."/>
            <person name="Coughlan A.Y."/>
            <person name="Deshpande S."/>
            <person name="Douglass A.P."/>
            <person name="Hanson S.J."/>
            <person name="Klenk H.-P."/>
            <person name="LaButti K.M."/>
            <person name="Lapidus A."/>
            <person name="Lindquist E.A."/>
            <person name="Lipzen A.M."/>
            <person name="Meier-Kolthoff J.P."/>
            <person name="Ohm R.A."/>
            <person name="Otillar R.P."/>
            <person name="Pangilinan J.L."/>
            <person name="Peng Y."/>
            <person name="Rokas A."/>
            <person name="Rosa C.A."/>
            <person name="Scheuner C."/>
            <person name="Sibirny A.A."/>
            <person name="Slot J.C."/>
            <person name="Stielow J.B."/>
            <person name="Sun H."/>
            <person name="Kurtzman C.P."/>
            <person name="Blackwell M."/>
            <person name="Grigoriev I.V."/>
            <person name="Jeffries T.W."/>
        </authorList>
    </citation>
    <scope>NUCLEOTIDE SEQUENCE [LARGE SCALE GENOMIC DNA]</scope>
    <source>
        <strain evidence="4 5">NRRL Y-2026</strain>
    </source>
</reference>
<feature type="domain" description="AB hydrolase-1" evidence="3">
    <location>
        <begin position="51"/>
        <end position="300"/>
    </location>
</feature>
<dbReference type="AlphaFoldDB" id="A0A1E3NR73"/>
<dbReference type="Pfam" id="PF00561">
    <property type="entry name" value="Abhydrolase_1"/>
    <property type="match status" value="1"/>
</dbReference>
<dbReference type="STRING" id="763406.A0A1E3NR73"/>
<name>A0A1E3NR73_9ASCO</name>
<sequence>MSSKSLLTSVQIRRTSSLHNANIKHVHLSPQILDYDLFTPSIAPKANSKMPPMIFLHGLLGNRKNNRSAAKLLAEQLQTQFIVPDLRNHGTSFHARPMNNKAMSDDITKLIDSLPSTIPRHRGFVILGHSMGAKVAMIHALRFPKLIKGVISIDNVPYDNSEDSYVEFEKFHIGLRTLDWCVKAHPDWSLPDMKAYLMKWVEPSEKIINFWLTNVVNKNGLLVPKVPFNILNESIEDIMQWKMQEYGDLESLAGQKVVAPLLLISANYSKFVGKDVHTHAISKYFQDFIVKPVDSGHWVVTERKQEFTKIVIEWALSKFGSS</sequence>
<evidence type="ECO:0000256" key="2">
    <source>
        <dbReference type="ARBA" id="ARBA00022801"/>
    </source>
</evidence>
<gene>
    <name evidence="4" type="ORF">PICMEDRAFT_70200</name>
</gene>
<keyword evidence="2" id="KW-0378">Hydrolase</keyword>
<evidence type="ECO:0000313" key="5">
    <source>
        <dbReference type="Proteomes" id="UP000094455"/>
    </source>
</evidence>
<dbReference type="InterPro" id="IPR029058">
    <property type="entry name" value="AB_hydrolase_fold"/>
</dbReference>
<dbReference type="OrthoDB" id="8119704at2759"/>
<comment type="similarity">
    <text evidence="1">Belongs to the AB hydrolase superfamily.</text>
</comment>
<dbReference type="RefSeq" id="XP_019019687.1">
    <property type="nucleotide sequence ID" value="XM_019163589.1"/>
</dbReference>